<organism evidence="2 3">
    <name type="scientific">Nocardioides fonticola</name>
    <dbReference type="NCBI Taxonomy" id="450363"/>
    <lineage>
        <taxon>Bacteria</taxon>
        <taxon>Bacillati</taxon>
        <taxon>Actinomycetota</taxon>
        <taxon>Actinomycetes</taxon>
        <taxon>Propionibacteriales</taxon>
        <taxon>Nocardioidaceae</taxon>
        <taxon>Nocardioides</taxon>
    </lineage>
</organism>
<feature type="domain" description="WYL" evidence="1">
    <location>
        <begin position="155"/>
        <end position="223"/>
    </location>
</feature>
<name>A0ABP7Y304_9ACTN</name>
<dbReference type="InterPro" id="IPR026881">
    <property type="entry name" value="WYL_dom"/>
</dbReference>
<reference evidence="3" key="1">
    <citation type="journal article" date="2019" name="Int. J. Syst. Evol. Microbiol.">
        <title>The Global Catalogue of Microorganisms (GCM) 10K type strain sequencing project: providing services to taxonomists for standard genome sequencing and annotation.</title>
        <authorList>
            <consortium name="The Broad Institute Genomics Platform"/>
            <consortium name="The Broad Institute Genome Sequencing Center for Infectious Disease"/>
            <person name="Wu L."/>
            <person name="Ma J."/>
        </authorList>
    </citation>
    <scope>NUCLEOTIDE SEQUENCE [LARGE SCALE GENOMIC DNA]</scope>
    <source>
        <strain evidence="3">JCM 16703</strain>
    </source>
</reference>
<keyword evidence="3" id="KW-1185">Reference proteome</keyword>
<gene>
    <name evidence="2" type="ORF">GCM10022215_42560</name>
</gene>
<accession>A0ABP7Y304</accession>
<proteinExistence type="predicted"/>
<dbReference type="PROSITE" id="PS52050">
    <property type="entry name" value="WYL"/>
    <property type="match status" value="1"/>
</dbReference>
<dbReference type="Proteomes" id="UP001501495">
    <property type="component" value="Unassembled WGS sequence"/>
</dbReference>
<sequence length="329" mass="35980">MKPPLYVVRLARLPQVIDVLSSYPEGLALTALAEQFGTDAATLEQDLIAYLDLESWGWGHDIFRRPALEFVSGGEDDEDASDGIVVRVAGDVSPGLGVEHLDAGELAVVYTAGQALLDVEPDDADLSSALEVIAETMYGSSTAVEPARRWSAADLRLLQEAQENRQRVRIVYSRAWAAGVRERVIEPLRLVQTRRGWEVDAGPVGPEGNLRTYLLANVRAVEVLDETFEPPADVEQLLVRQRATSRVRLQLPQDARWVVDMYAESIETVAEDEDAFVADLDLLPPDGERVGLMLLASGPGARVISPGTVLPEAMNFVERLLGHHEAPLS</sequence>
<dbReference type="EMBL" id="BAAAZH010000036">
    <property type="protein sequence ID" value="GAA4129717.1"/>
    <property type="molecule type" value="Genomic_DNA"/>
</dbReference>
<protein>
    <recommendedName>
        <fullName evidence="1">WYL domain-containing protein</fullName>
    </recommendedName>
</protein>
<dbReference type="RefSeq" id="WP_344735552.1">
    <property type="nucleotide sequence ID" value="NZ_BAAAZH010000036.1"/>
</dbReference>
<dbReference type="Pfam" id="PF13280">
    <property type="entry name" value="WYL"/>
    <property type="match status" value="1"/>
</dbReference>
<comment type="caution">
    <text evidence="2">The sequence shown here is derived from an EMBL/GenBank/DDBJ whole genome shotgun (WGS) entry which is preliminary data.</text>
</comment>
<evidence type="ECO:0000313" key="3">
    <source>
        <dbReference type="Proteomes" id="UP001501495"/>
    </source>
</evidence>
<evidence type="ECO:0000259" key="1">
    <source>
        <dbReference type="Pfam" id="PF13280"/>
    </source>
</evidence>
<evidence type="ECO:0000313" key="2">
    <source>
        <dbReference type="EMBL" id="GAA4129717.1"/>
    </source>
</evidence>